<dbReference type="SMART" id="SM00028">
    <property type="entry name" value="TPR"/>
    <property type="match status" value="8"/>
</dbReference>
<comment type="caution">
    <text evidence="4">The sequence shown here is derived from an EMBL/GenBank/DDBJ whole genome shotgun (WGS) entry which is preliminary data.</text>
</comment>
<feature type="repeat" description="TPR" evidence="3">
    <location>
        <begin position="373"/>
        <end position="406"/>
    </location>
</feature>
<evidence type="ECO:0000313" key="5">
    <source>
        <dbReference type="Proteomes" id="UP001518925"/>
    </source>
</evidence>
<evidence type="ECO:0000256" key="1">
    <source>
        <dbReference type="ARBA" id="ARBA00022737"/>
    </source>
</evidence>
<accession>A0ABS2DMW1</accession>
<name>A0ABS2DMW1_9BACI</name>
<dbReference type="Gene3D" id="1.25.40.10">
    <property type="entry name" value="Tetratricopeptide repeat domain"/>
    <property type="match status" value="2"/>
</dbReference>
<dbReference type="EMBL" id="JAFELM010000045">
    <property type="protein sequence ID" value="MBM6619850.1"/>
    <property type="molecule type" value="Genomic_DNA"/>
</dbReference>
<keyword evidence="1" id="KW-0677">Repeat</keyword>
<dbReference type="SUPFAM" id="SSF48452">
    <property type="entry name" value="TPR-like"/>
    <property type="match status" value="2"/>
</dbReference>
<dbReference type="Proteomes" id="UP001518925">
    <property type="component" value="Unassembled WGS sequence"/>
</dbReference>
<keyword evidence="5" id="KW-1185">Reference proteome</keyword>
<protein>
    <submittedName>
        <fullName evidence="4">Tetratricopeptide repeat protein</fullName>
    </submittedName>
</protein>
<evidence type="ECO:0000256" key="2">
    <source>
        <dbReference type="ARBA" id="ARBA00022803"/>
    </source>
</evidence>
<organism evidence="4 5">
    <name type="scientific">Bacillus suaedaesalsae</name>
    <dbReference type="NCBI Taxonomy" id="2810349"/>
    <lineage>
        <taxon>Bacteria</taxon>
        <taxon>Bacillati</taxon>
        <taxon>Bacillota</taxon>
        <taxon>Bacilli</taxon>
        <taxon>Bacillales</taxon>
        <taxon>Bacillaceae</taxon>
        <taxon>Bacillus</taxon>
    </lineage>
</organism>
<dbReference type="PANTHER" id="PTHR45586">
    <property type="entry name" value="TPR REPEAT-CONTAINING PROTEIN PA4667"/>
    <property type="match status" value="1"/>
</dbReference>
<gene>
    <name evidence="4" type="ORF">JR050_19490</name>
</gene>
<dbReference type="Pfam" id="PF14559">
    <property type="entry name" value="TPR_19"/>
    <property type="match status" value="1"/>
</dbReference>
<keyword evidence="2 3" id="KW-0802">TPR repeat</keyword>
<dbReference type="RefSeq" id="WP_204205329.1">
    <property type="nucleotide sequence ID" value="NZ_JAFELM010000045.1"/>
</dbReference>
<dbReference type="Pfam" id="PF13429">
    <property type="entry name" value="TPR_15"/>
    <property type="match status" value="1"/>
</dbReference>
<dbReference type="InterPro" id="IPR051012">
    <property type="entry name" value="CellSynth/LPSAsmb/PSIAsmb"/>
</dbReference>
<dbReference type="InterPro" id="IPR019734">
    <property type="entry name" value="TPR_rpt"/>
</dbReference>
<dbReference type="PANTHER" id="PTHR45586:SF15">
    <property type="entry name" value="TPR REPEAT-CONTAINING PROTEIN YPIA"/>
    <property type="match status" value="1"/>
</dbReference>
<sequence>MKSIHAAMDLIENGDVEKGLSELASIIPKANDDELFSIAETYYQYGFLEEAKDLLRKLLERYPGESDLILLLAEILIDLDEEEQAISFLGTVEKTDSEYPRALLLLGDLYQMQGLDEVAEQKLLQAKELLPDNTIIDFALGEFYSGRGQYKNSIPYYKSVLTSQDTVGEINVDLRLAESYAASGLFEEAFSHYEAGLEDRLEIDSLFGYACASYQAEQYKTTIHKLIQLKEMDPSYSPLYIVLAKAYEAEELLQEANEVVNEGLKIDEFNKELFIYGGKLAVKLHDPSRAKELLETAIELDHESVEASFLLSRLYMNEGAYEKVIPFIEKAMENGDEDPQMIWDLATAKREVEEYSDALKQYYAAYTFFKDQPDFLEEYAQFLIEEGQRDEAIKLYKEILTIDPSRIDIEEAVLQLEND</sequence>
<reference evidence="4 5" key="1">
    <citation type="submission" date="2021-02" db="EMBL/GenBank/DDBJ databases">
        <title>Bacillus sp. RD4P76, an endophyte from a halophyte.</title>
        <authorList>
            <person name="Sun J.-Q."/>
        </authorList>
    </citation>
    <scope>NUCLEOTIDE SEQUENCE [LARGE SCALE GENOMIC DNA]</scope>
    <source>
        <strain evidence="4 5">RD4P76</strain>
    </source>
</reference>
<proteinExistence type="predicted"/>
<evidence type="ECO:0000256" key="3">
    <source>
        <dbReference type="PROSITE-ProRule" id="PRU00339"/>
    </source>
</evidence>
<dbReference type="InterPro" id="IPR011990">
    <property type="entry name" value="TPR-like_helical_dom_sf"/>
</dbReference>
<evidence type="ECO:0000313" key="4">
    <source>
        <dbReference type="EMBL" id="MBM6619850.1"/>
    </source>
</evidence>
<dbReference type="PROSITE" id="PS50005">
    <property type="entry name" value="TPR"/>
    <property type="match status" value="1"/>
</dbReference>